<keyword evidence="4" id="KW-1185">Reference proteome</keyword>
<dbReference type="Proteomes" id="UP000612893">
    <property type="component" value="Unassembled WGS sequence"/>
</dbReference>
<dbReference type="Pfam" id="PF20906">
    <property type="entry name" value="S-Me-THD_C"/>
    <property type="match status" value="1"/>
</dbReference>
<evidence type="ECO:0000313" key="4">
    <source>
        <dbReference type="Proteomes" id="UP000612893"/>
    </source>
</evidence>
<accession>A0A934K533</accession>
<dbReference type="InterPro" id="IPR048350">
    <property type="entry name" value="S-Me-THD-like_C"/>
</dbReference>
<dbReference type="Gene3D" id="3.40.1610.10">
    <property type="entry name" value="CV3147-like domain"/>
    <property type="match status" value="1"/>
</dbReference>
<reference evidence="3" key="1">
    <citation type="submission" date="2020-10" db="EMBL/GenBank/DDBJ databases">
        <title>Ca. Dormibacterota MAGs.</title>
        <authorList>
            <person name="Montgomery K."/>
        </authorList>
    </citation>
    <scope>NUCLEOTIDE SEQUENCE [LARGE SCALE GENOMIC DNA]</scope>
    <source>
        <strain evidence="3">SC8812_S17_10</strain>
    </source>
</reference>
<sequence length="372" mass="40297">MSRKLSEQDLEDLSRGAALLGSGGGGDPYIGRLMVREVLRSGAEVTLWDLEEVPEDAFVVPTAMMGAPTVMIEKLPAGFEGTLALQALEEYLGRKASATMPIECGGINSTMPLVVGARAGIPVIDADGMGRAFPELQMETFHVYGVPGTPMAIANEHGDVAILRTHDNKQMEWFARGITIRMGGSALIAEYSMDGATVRRASIPGTLSLGIGLGRAIREARERHQDVIAHLEGALRPTVYGAPHVIFEGKVEDVFRRTTEGFARGSARIRGFSRERVLNIEFQNEHLIATVEGEVLAVVPDLICILDLETGEPITTEGMRYGQRVRVITITPPEIMRTPEALAVFGPRAFGIDHDYRPRDEAGSTAVRPAAR</sequence>
<feature type="domain" description="S-Me-THD N-terminal" evidence="1">
    <location>
        <begin position="8"/>
        <end position="164"/>
    </location>
</feature>
<comment type="caution">
    <text evidence="3">The sequence shown here is derived from an EMBL/GenBank/DDBJ whole genome shotgun (WGS) entry which is preliminary data.</text>
</comment>
<dbReference type="Pfam" id="PF06032">
    <property type="entry name" value="S-Me-THD_N"/>
    <property type="match status" value="1"/>
</dbReference>
<dbReference type="AlphaFoldDB" id="A0A934K533"/>
<dbReference type="EMBL" id="JAEKNR010000136">
    <property type="protein sequence ID" value="MBJ7599009.1"/>
    <property type="molecule type" value="Genomic_DNA"/>
</dbReference>
<dbReference type="Gene3D" id="2.40.390.10">
    <property type="entry name" value="CV3147-like"/>
    <property type="match status" value="1"/>
</dbReference>
<feature type="domain" description="S-Me-THD-like C-terminal" evidence="2">
    <location>
        <begin position="167"/>
        <end position="358"/>
    </location>
</feature>
<gene>
    <name evidence="3" type="ORF">JF922_13115</name>
</gene>
<dbReference type="RefSeq" id="WP_338202326.1">
    <property type="nucleotide sequence ID" value="NZ_JAEKNR010000136.1"/>
</dbReference>
<dbReference type="InterPro" id="IPR027479">
    <property type="entry name" value="S-Me-THD_N_sf"/>
</dbReference>
<organism evidence="3 4">
    <name type="scientific">Candidatus Nephthysia bennettiae</name>
    <dbReference type="NCBI Taxonomy" id="3127016"/>
    <lineage>
        <taxon>Bacteria</taxon>
        <taxon>Bacillati</taxon>
        <taxon>Candidatus Dormiibacterota</taxon>
        <taxon>Candidatus Dormibacteria</taxon>
        <taxon>Candidatus Dormibacterales</taxon>
        <taxon>Candidatus Dormibacteraceae</taxon>
        <taxon>Candidatus Nephthysia</taxon>
    </lineage>
</organism>
<dbReference type="InterPro" id="IPR010318">
    <property type="entry name" value="S-Me-THD_N"/>
</dbReference>
<protein>
    <submittedName>
        <fullName evidence="3">DUF917 domain-containing protein</fullName>
    </submittedName>
</protein>
<evidence type="ECO:0000259" key="1">
    <source>
        <dbReference type="Pfam" id="PF06032"/>
    </source>
</evidence>
<evidence type="ECO:0000313" key="3">
    <source>
        <dbReference type="EMBL" id="MBJ7599009.1"/>
    </source>
</evidence>
<proteinExistence type="predicted"/>
<dbReference type="InterPro" id="IPR024071">
    <property type="entry name" value="S-Me-THD_C_sf"/>
</dbReference>
<name>A0A934K533_9BACT</name>
<evidence type="ECO:0000259" key="2">
    <source>
        <dbReference type="Pfam" id="PF20906"/>
    </source>
</evidence>
<dbReference type="SUPFAM" id="SSF160991">
    <property type="entry name" value="CV3147-like"/>
    <property type="match status" value="1"/>
</dbReference>